<organism evidence="1 2">
    <name type="scientific">Brachionus plicatilis</name>
    <name type="common">Marine rotifer</name>
    <name type="synonym">Brachionus muelleri</name>
    <dbReference type="NCBI Taxonomy" id="10195"/>
    <lineage>
        <taxon>Eukaryota</taxon>
        <taxon>Metazoa</taxon>
        <taxon>Spiralia</taxon>
        <taxon>Gnathifera</taxon>
        <taxon>Rotifera</taxon>
        <taxon>Eurotatoria</taxon>
        <taxon>Monogononta</taxon>
        <taxon>Pseudotrocha</taxon>
        <taxon>Ploima</taxon>
        <taxon>Brachionidae</taxon>
        <taxon>Brachionus</taxon>
    </lineage>
</organism>
<dbReference type="Proteomes" id="UP000276133">
    <property type="component" value="Unassembled WGS sequence"/>
</dbReference>
<dbReference type="AlphaFoldDB" id="A0A3M7QEE2"/>
<keyword evidence="2" id="KW-1185">Reference proteome</keyword>
<gene>
    <name evidence="1" type="ORF">BpHYR1_005882</name>
</gene>
<sequence length="73" mass="8933">MSSFYKSKNIFISHISNNHISRYKKDLVFNLFINRKIISAYFLNLKWFSDQQNCSQIKNFTKDKDRHKLRFLI</sequence>
<reference evidence="1 2" key="1">
    <citation type="journal article" date="2018" name="Sci. Rep.">
        <title>Genomic signatures of local adaptation to the degree of environmental predictability in rotifers.</title>
        <authorList>
            <person name="Franch-Gras L."/>
            <person name="Hahn C."/>
            <person name="Garcia-Roger E.M."/>
            <person name="Carmona M.J."/>
            <person name="Serra M."/>
            <person name="Gomez A."/>
        </authorList>
    </citation>
    <scope>NUCLEOTIDE SEQUENCE [LARGE SCALE GENOMIC DNA]</scope>
    <source>
        <strain evidence="1">HYR1</strain>
    </source>
</reference>
<evidence type="ECO:0000313" key="1">
    <source>
        <dbReference type="EMBL" id="RNA09564.1"/>
    </source>
</evidence>
<proteinExistence type="predicted"/>
<dbReference type="EMBL" id="REGN01006442">
    <property type="protein sequence ID" value="RNA09564.1"/>
    <property type="molecule type" value="Genomic_DNA"/>
</dbReference>
<protein>
    <submittedName>
        <fullName evidence="1">Uncharacterized protein</fullName>
    </submittedName>
</protein>
<accession>A0A3M7QEE2</accession>
<name>A0A3M7QEE2_BRAPC</name>
<comment type="caution">
    <text evidence="1">The sequence shown here is derived from an EMBL/GenBank/DDBJ whole genome shotgun (WGS) entry which is preliminary data.</text>
</comment>
<evidence type="ECO:0000313" key="2">
    <source>
        <dbReference type="Proteomes" id="UP000276133"/>
    </source>
</evidence>